<keyword evidence="1" id="KW-0812">Transmembrane</keyword>
<comment type="caution">
    <text evidence="2">The sequence shown here is derived from an EMBL/GenBank/DDBJ whole genome shotgun (WGS) entry which is preliminary data.</text>
</comment>
<dbReference type="EMBL" id="QFYP01000001">
    <property type="protein sequence ID" value="RAK59113.1"/>
    <property type="molecule type" value="Genomic_DNA"/>
</dbReference>
<feature type="transmembrane region" description="Helical" evidence="1">
    <location>
        <begin position="32"/>
        <end position="53"/>
    </location>
</feature>
<keyword evidence="1" id="KW-0472">Membrane</keyword>
<organism evidence="2 3">
    <name type="scientific">Phenylobacterium hankyongense</name>
    <dbReference type="NCBI Taxonomy" id="1813876"/>
    <lineage>
        <taxon>Bacteria</taxon>
        <taxon>Pseudomonadati</taxon>
        <taxon>Pseudomonadota</taxon>
        <taxon>Alphaproteobacteria</taxon>
        <taxon>Caulobacterales</taxon>
        <taxon>Caulobacteraceae</taxon>
        <taxon>Phenylobacterium</taxon>
    </lineage>
</organism>
<sequence length="73" mass="7708">MATPARLAIFATLNVLVGFLAAYALTGDWRPALAVGALQALLLRIAIALQARLPAYRAAFAHRPHPPLSGFTA</sequence>
<accession>A0A328AVV1</accession>
<name>A0A328AVV1_9CAUL</name>
<feature type="transmembrane region" description="Helical" evidence="1">
    <location>
        <begin position="7"/>
        <end position="26"/>
    </location>
</feature>
<dbReference type="Proteomes" id="UP000249842">
    <property type="component" value="Unassembled WGS sequence"/>
</dbReference>
<evidence type="ECO:0000313" key="3">
    <source>
        <dbReference type="Proteomes" id="UP000249842"/>
    </source>
</evidence>
<protein>
    <submittedName>
        <fullName evidence="2">Uncharacterized protein</fullName>
    </submittedName>
</protein>
<reference evidence="3" key="1">
    <citation type="submission" date="2018-05" db="EMBL/GenBank/DDBJ databases">
        <authorList>
            <person name="Li X."/>
        </authorList>
    </citation>
    <scope>NUCLEOTIDE SEQUENCE [LARGE SCALE GENOMIC DNA]</scope>
    <source>
        <strain evidence="3">HKS-05</strain>
    </source>
</reference>
<proteinExistence type="predicted"/>
<dbReference type="RefSeq" id="WP_111456406.1">
    <property type="nucleotide sequence ID" value="NZ_QFYP01000001.1"/>
</dbReference>
<dbReference type="AlphaFoldDB" id="A0A328AVV1"/>
<evidence type="ECO:0000256" key="1">
    <source>
        <dbReference type="SAM" id="Phobius"/>
    </source>
</evidence>
<gene>
    <name evidence="2" type="ORF">DJ021_04505</name>
</gene>
<keyword evidence="1" id="KW-1133">Transmembrane helix</keyword>
<keyword evidence="3" id="KW-1185">Reference proteome</keyword>
<evidence type="ECO:0000313" key="2">
    <source>
        <dbReference type="EMBL" id="RAK59113.1"/>
    </source>
</evidence>